<feature type="domain" description="Zn(2)-C6 fungal-type" evidence="4">
    <location>
        <begin position="53"/>
        <end position="82"/>
    </location>
</feature>
<feature type="compositionally biased region" description="Polar residues" evidence="3">
    <location>
        <begin position="922"/>
        <end position="938"/>
    </location>
</feature>
<evidence type="ECO:0000256" key="1">
    <source>
        <dbReference type="ARBA" id="ARBA00004123"/>
    </source>
</evidence>
<dbReference type="GO" id="GO:0005634">
    <property type="term" value="C:nucleus"/>
    <property type="evidence" value="ECO:0007669"/>
    <property type="project" value="UniProtKB-SubCell"/>
</dbReference>
<feature type="region of interest" description="Disordered" evidence="3">
    <location>
        <begin position="918"/>
        <end position="938"/>
    </location>
</feature>
<accession>A0A2N5T6A5</accession>
<evidence type="ECO:0000256" key="2">
    <source>
        <dbReference type="ARBA" id="ARBA00023242"/>
    </source>
</evidence>
<dbReference type="InterPro" id="IPR050613">
    <property type="entry name" value="Sec_Metabolite_Reg"/>
</dbReference>
<dbReference type="AlphaFoldDB" id="A0A2N5T6A5"/>
<dbReference type="PROSITE" id="PS00463">
    <property type="entry name" value="ZN2_CY6_FUNGAL_1"/>
    <property type="match status" value="1"/>
</dbReference>
<proteinExistence type="predicted"/>
<keyword evidence="6" id="KW-1185">Reference proteome</keyword>
<dbReference type="PROSITE" id="PS50048">
    <property type="entry name" value="ZN2_CY6_FUNGAL_2"/>
    <property type="match status" value="1"/>
</dbReference>
<dbReference type="CDD" id="cd00067">
    <property type="entry name" value="GAL4"/>
    <property type="match status" value="1"/>
</dbReference>
<protein>
    <recommendedName>
        <fullName evidence="4">Zn(2)-C6 fungal-type domain-containing protein</fullName>
    </recommendedName>
</protein>
<feature type="region of interest" description="Disordered" evidence="3">
    <location>
        <begin position="1"/>
        <end position="42"/>
    </location>
</feature>
<dbReference type="SUPFAM" id="SSF57701">
    <property type="entry name" value="Zn2/Cys6 DNA-binding domain"/>
    <property type="match status" value="1"/>
</dbReference>
<dbReference type="Proteomes" id="UP000235388">
    <property type="component" value="Unassembled WGS sequence"/>
</dbReference>
<dbReference type="OrthoDB" id="2506114at2759"/>
<dbReference type="PANTHER" id="PTHR31001:SF88">
    <property type="entry name" value="TRANSCRIPTION FACTOR PDR3"/>
    <property type="match status" value="1"/>
</dbReference>
<evidence type="ECO:0000313" key="6">
    <source>
        <dbReference type="Proteomes" id="UP000235388"/>
    </source>
</evidence>
<sequence length="1015" mass="112763">MSSPRDCATDTSSGATSNPPSSAKTTKNVPSHDSGVQLLPAKPKRKLNRRLASCSGCRKRRTRCDRGSPCSECFKRKLSCDYSGAVAPSGHHPSIFWQVEREEYIKKLETRLQALENSASLNATTSPSTSVDTSTENITIDDLAAQLSIITIGQRVRHQSGANGQPHPIRTQLESILAFQSNSPPVTFIGPDDQFSLNLLARYPLPSLQELCSEHLPSRSQINFLSEFFFSNNNLLSTALSRIHWEIQLDAFWSSTDRVNFRPSPCPDNPPHLTRHYLAQFVSIIYAVIAHGLMALADIHHLQAPTEGSTKSDHPNDFHPCKRNQAEKISLAKRWYRFSLDLLISPEGNIYVKPTVFGIKAMAILGKVEHAPENFDHVLFFWSLTCNLAMSAGLLREPPITDDEDIENLDEFEIESRRGLAWSILALEWAGCVVDGGFKTCCSLDQIAVELPGTVVSAATSFHPIDGWPLDPFVCIARVGAQMDRLLRTKTCKNITGQFINYKDVIETQREIDEIESSIPQRLQGRISADGKSFESVVKSDATHTLLGAFLSSRICMPRIRLLRLFLFPNPGVPPEERVKQLEMLLRVSKVHFLALPHLPHGMCMHPLMIYGLINTAVACALLLVINHQTHDLVIDEDFFLCQLQKVIALFDLGKETFAATMTRRAITLLQALIRQSELHSRAAGFTSRDRRKKGPGAAVQVNQHSCHVEDGNESMKRKQQSQTLLKPDEPEPSQRSPYEFGMLYQEFSHEVQHNQHESRHAANESVGIPTSFMPSTTGMIPIGTTSPMFGMGLARFSAVDQAFTTGHASPPSVPSHPLQPSSFLVHSSSTTTHLSSSHPYSVRSQYRFDSRSASLLPLANMPRSDHDGRSRVEFGRADNQLDHYQFDFPFLKPFSEIHNGGDIPNLSENFDSAFLSPPYPSLTSNQEPSPLSQSASNLSDSQAFFNHCVGLTVADDASNPAGLASQAHPVHVFSSATNTHYEPLSEYYPPHFVSHQQQQTGSYTNTNLTDHSYQ</sequence>
<dbReference type="PANTHER" id="PTHR31001">
    <property type="entry name" value="UNCHARACTERIZED TRANSCRIPTIONAL REGULATORY PROTEIN"/>
    <property type="match status" value="1"/>
</dbReference>
<dbReference type="CDD" id="cd12148">
    <property type="entry name" value="fungal_TF_MHR"/>
    <property type="match status" value="1"/>
</dbReference>
<evidence type="ECO:0000256" key="3">
    <source>
        <dbReference type="SAM" id="MobiDB-lite"/>
    </source>
</evidence>
<feature type="compositionally biased region" description="Basic and acidic residues" evidence="3">
    <location>
        <begin position="707"/>
        <end position="717"/>
    </location>
</feature>
<name>A0A2N5T6A5_9BASI</name>
<dbReference type="Gene3D" id="4.10.240.10">
    <property type="entry name" value="Zn(2)-C6 fungal-type DNA-binding domain"/>
    <property type="match status" value="1"/>
</dbReference>
<dbReference type="GO" id="GO:0008270">
    <property type="term" value="F:zinc ion binding"/>
    <property type="evidence" value="ECO:0007669"/>
    <property type="project" value="InterPro"/>
</dbReference>
<dbReference type="Pfam" id="PF00172">
    <property type="entry name" value="Zn_clus"/>
    <property type="match status" value="1"/>
</dbReference>
<reference evidence="5 6" key="1">
    <citation type="submission" date="2017-11" db="EMBL/GenBank/DDBJ databases">
        <title>De novo assembly and phasing of dikaryotic genomes from two isolates of Puccinia coronata f. sp. avenae, the causal agent of oat crown rust.</title>
        <authorList>
            <person name="Miller M.E."/>
            <person name="Zhang Y."/>
            <person name="Omidvar V."/>
            <person name="Sperschneider J."/>
            <person name="Schwessinger B."/>
            <person name="Raley C."/>
            <person name="Palmer J.M."/>
            <person name="Garnica D."/>
            <person name="Upadhyaya N."/>
            <person name="Rathjen J."/>
            <person name="Taylor J.M."/>
            <person name="Park R.F."/>
            <person name="Dodds P.N."/>
            <person name="Hirsch C.D."/>
            <person name="Kianian S.F."/>
            <person name="Figueroa M."/>
        </authorList>
    </citation>
    <scope>NUCLEOTIDE SEQUENCE [LARGE SCALE GENOMIC DNA]</scope>
    <source>
        <strain evidence="5">12NC29</strain>
    </source>
</reference>
<gene>
    <name evidence="5" type="ORF">PCANC_07344</name>
</gene>
<comment type="caution">
    <text evidence="5">The sequence shown here is derived from an EMBL/GenBank/DDBJ whole genome shotgun (WGS) entry which is preliminary data.</text>
</comment>
<keyword evidence="2" id="KW-0539">Nucleus</keyword>
<comment type="subcellular location">
    <subcellularLocation>
        <location evidence="1">Nucleus</location>
    </subcellularLocation>
</comment>
<evidence type="ECO:0000259" key="4">
    <source>
        <dbReference type="PROSITE" id="PS50048"/>
    </source>
</evidence>
<feature type="region of interest" description="Disordered" evidence="3">
    <location>
        <begin position="995"/>
        <end position="1015"/>
    </location>
</feature>
<feature type="region of interest" description="Disordered" evidence="3">
    <location>
        <begin position="684"/>
        <end position="737"/>
    </location>
</feature>
<feature type="compositionally biased region" description="Polar residues" evidence="3">
    <location>
        <begin position="1"/>
        <end position="31"/>
    </location>
</feature>
<organism evidence="5 6">
    <name type="scientific">Puccinia coronata f. sp. avenae</name>
    <dbReference type="NCBI Taxonomy" id="200324"/>
    <lineage>
        <taxon>Eukaryota</taxon>
        <taxon>Fungi</taxon>
        <taxon>Dikarya</taxon>
        <taxon>Basidiomycota</taxon>
        <taxon>Pucciniomycotina</taxon>
        <taxon>Pucciniomycetes</taxon>
        <taxon>Pucciniales</taxon>
        <taxon>Pucciniaceae</taxon>
        <taxon>Puccinia</taxon>
    </lineage>
</organism>
<dbReference type="EMBL" id="PGCJ01000788">
    <property type="protein sequence ID" value="PLW21039.1"/>
    <property type="molecule type" value="Genomic_DNA"/>
</dbReference>
<evidence type="ECO:0000313" key="5">
    <source>
        <dbReference type="EMBL" id="PLW21039.1"/>
    </source>
</evidence>
<dbReference type="InterPro" id="IPR001138">
    <property type="entry name" value="Zn2Cys6_DnaBD"/>
</dbReference>
<dbReference type="InterPro" id="IPR036864">
    <property type="entry name" value="Zn2-C6_fun-type_DNA-bd_sf"/>
</dbReference>
<dbReference type="SMART" id="SM00066">
    <property type="entry name" value="GAL4"/>
    <property type="match status" value="1"/>
</dbReference>
<dbReference type="GO" id="GO:0000981">
    <property type="term" value="F:DNA-binding transcription factor activity, RNA polymerase II-specific"/>
    <property type="evidence" value="ECO:0007669"/>
    <property type="project" value="InterPro"/>
</dbReference>
<dbReference type="STRING" id="200324.A0A2N5T6A5"/>